<dbReference type="Proteomes" id="UP000708208">
    <property type="component" value="Unassembled WGS sequence"/>
</dbReference>
<evidence type="ECO:0000313" key="1">
    <source>
        <dbReference type="EMBL" id="CAG7825464.1"/>
    </source>
</evidence>
<dbReference type="InterPro" id="IPR019362">
    <property type="entry name" value="MMADHC"/>
</dbReference>
<dbReference type="GO" id="GO:0009235">
    <property type="term" value="P:cobalamin metabolic process"/>
    <property type="evidence" value="ECO:0007669"/>
    <property type="project" value="InterPro"/>
</dbReference>
<evidence type="ECO:0000313" key="2">
    <source>
        <dbReference type="Proteomes" id="UP000708208"/>
    </source>
</evidence>
<organism evidence="1 2">
    <name type="scientific">Allacma fusca</name>
    <dbReference type="NCBI Taxonomy" id="39272"/>
    <lineage>
        <taxon>Eukaryota</taxon>
        <taxon>Metazoa</taxon>
        <taxon>Ecdysozoa</taxon>
        <taxon>Arthropoda</taxon>
        <taxon>Hexapoda</taxon>
        <taxon>Collembola</taxon>
        <taxon>Symphypleona</taxon>
        <taxon>Sminthuridae</taxon>
        <taxon>Allacma</taxon>
    </lineage>
</organism>
<name>A0A8J2PJW0_9HEXA</name>
<accession>A0A8J2PJW0</accession>
<dbReference type="Pfam" id="PF10229">
    <property type="entry name" value="MMADHC"/>
    <property type="match status" value="1"/>
</dbReference>
<comment type="caution">
    <text evidence="1">The sequence shown here is derived from an EMBL/GenBank/DDBJ whole genome shotgun (WGS) entry which is preliminary data.</text>
</comment>
<dbReference type="AlphaFoldDB" id="A0A8J2PJW0"/>
<feature type="non-terminal residue" evidence="1">
    <location>
        <position position="125"/>
    </location>
</feature>
<proteinExistence type="predicted"/>
<sequence length="125" mass="14121">LFSPSPRKLGNVQRNLKAILGTEPVREYSNQGWRKKNTYVEQVVFGHLDKQPATVWPDPNLGCLGPKDTRLSLPGNVGLESALKKEKASPEELLADKKRMEEEISFWRSLCDSPTNYQKQVQVGI</sequence>
<reference evidence="1" key="1">
    <citation type="submission" date="2021-06" db="EMBL/GenBank/DDBJ databases">
        <authorList>
            <person name="Hodson N. C."/>
            <person name="Mongue J. A."/>
            <person name="Jaron S. K."/>
        </authorList>
    </citation>
    <scope>NUCLEOTIDE SEQUENCE</scope>
</reference>
<dbReference type="EMBL" id="CAJVCH010536367">
    <property type="protein sequence ID" value="CAG7825464.1"/>
    <property type="molecule type" value="Genomic_DNA"/>
</dbReference>
<protein>
    <submittedName>
        <fullName evidence="1">Uncharacterized protein</fullName>
    </submittedName>
</protein>
<gene>
    <name evidence="1" type="ORF">AFUS01_LOCUS35572</name>
</gene>
<feature type="non-terminal residue" evidence="1">
    <location>
        <position position="1"/>
    </location>
</feature>
<keyword evidence="2" id="KW-1185">Reference proteome</keyword>